<dbReference type="SUPFAM" id="SSF57196">
    <property type="entry name" value="EGF/Laminin"/>
    <property type="match status" value="1"/>
</dbReference>
<dbReference type="InterPro" id="IPR003961">
    <property type="entry name" value="FN3_dom"/>
</dbReference>
<dbReference type="CDD" id="cd00054">
    <property type="entry name" value="EGF_CA"/>
    <property type="match status" value="1"/>
</dbReference>
<dbReference type="SUPFAM" id="SSF49265">
    <property type="entry name" value="Fibronectin type III"/>
    <property type="match status" value="1"/>
</dbReference>
<keyword evidence="2" id="KW-0732">Signal</keyword>
<dbReference type="PANTHER" id="PTHR14002">
    <property type="entry name" value="ENDOGLIN/TGF-BETA RECEPTOR TYPE III"/>
    <property type="match status" value="1"/>
</dbReference>
<dbReference type="InterPro" id="IPR049883">
    <property type="entry name" value="NOTCH1_EGF-like"/>
</dbReference>
<feature type="domain" description="Fibronectin type-III" evidence="7">
    <location>
        <begin position="262"/>
        <end position="359"/>
    </location>
</feature>
<dbReference type="Gene3D" id="2.60.40.4100">
    <property type="entry name" value="Zona pellucida, ZP-C domain"/>
    <property type="match status" value="1"/>
</dbReference>
<proteinExistence type="predicted"/>
<evidence type="ECO:0000256" key="3">
    <source>
        <dbReference type="ARBA" id="ARBA00023157"/>
    </source>
</evidence>
<feature type="transmembrane region" description="Helical" evidence="5">
    <location>
        <begin position="1019"/>
        <end position="1044"/>
    </location>
</feature>
<dbReference type="Gene3D" id="2.10.25.10">
    <property type="entry name" value="Laminin"/>
    <property type="match status" value="1"/>
</dbReference>
<dbReference type="PROSITE" id="PS51034">
    <property type="entry name" value="ZP_2"/>
    <property type="match status" value="1"/>
</dbReference>
<dbReference type="Gene3D" id="2.60.40.3210">
    <property type="entry name" value="Zona pellucida, ZP-N domain"/>
    <property type="match status" value="1"/>
</dbReference>
<dbReference type="PANTHER" id="PTHR14002:SF60">
    <property type="entry name" value="ZP DOMAIN-CONTAINING PROTEIN"/>
    <property type="match status" value="1"/>
</dbReference>
<feature type="domain" description="EGF-like" evidence="6">
    <location>
        <begin position="660"/>
        <end position="699"/>
    </location>
</feature>
<evidence type="ECO:0000259" key="6">
    <source>
        <dbReference type="PROSITE" id="PS50026"/>
    </source>
</evidence>
<dbReference type="InterPro" id="IPR000152">
    <property type="entry name" value="EGF-type_Asp/Asn_hydroxyl_site"/>
</dbReference>
<dbReference type="Proteomes" id="UP001557470">
    <property type="component" value="Unassembled WGS sequence"/>
</dbReference>
<dbReference type="InterPro" id="IPR013783">
    <property type="entry name" value="Ig-like_fold"/>
</dbReference>
<comment type="caution">
    <text evidence="4">Lacks conserved residue(s) required for the propagation of feature annotation.</text>
</comment>
<evidence type="ECO:0000313" key="9">
    <source>
        <dbReference type="EMBL" id="KAL0963147.1"/>
    </source>
</evidence>
<evidence type="ECO:0000259" key="7">
    <source>
        <dbReference type="PROSITE" id="PS50853"/>
    </source>
</evidence>
<keyword evidence="1 4" id="KW-0245">EGF-like domain</keyword>
<dbReference type="InterPro" id="IPR000742">
    <property type="entry name" value="EGF"/>
</dbReference>
<dbReference type="AlphaFoldDB" id="A0ABD0WFY9"/>
<dbReference type="InterPro" id="IPR042235">
    <property type="entry name" value="ZP-C_dom"/>
</dbReference>
<evidence type="ECO:0008006" key="11">
    <source>
        <dbReference type="Google" id="ProtNLM"/>
    </source>
</evidence>
<reference evidence="9 10" key="1">
    <citation type="submission" date="2024-06" db="EMBL/GenBank/DDBJ databases">
        <authorList>
            <person name="Pan Q."/>
            <person name="Wen M."/>
            <person name="Jouanno E."/>
            <person name="Zahm M."/>
            <person name="Klopp C."/>
            <person name="Cabau C."/>
            <person name="Louis A."/>
            <person name="Berthelot C."/>
            <person name="Parey E."/>
            <person name="Roest Crollius H."/>
            <person name="Montfort J."/>
            <person name="Robinson-Rechavi M."/>
            <person name="Bouchez O."/>
            <person name="Lampietro C."/>
            <person name="Lopez Roques C."/>
            <person name="Donnadieu C."/>
            <person name="Postlethwait J."/>
            <person name="Bobe J."/>
            <person name="Verreycken H."/>
            <person name="Guiguen Y."/>
        </authorList>
    </citation>
    <scope>NUCLEOTIDE SEQUENCE [LARGE SCALE GENOMIC DNA]</scope>
    <source>
        <strain evidence="9">Up_M1</strain>
        <tissue evidence="9">Testis</tissue>
    </source>
</reference>
<dbReference type="InterPro" id="IPR001881">
    <property type="entry name" value="EGF-like_Ca-bd_dom"/>
</dbReference>
<dbReference type="SMART" id="SM00241">
    <property type="entry name" value="ZP"/>
    <property type="match status" value="1"/>
</dbReference>
<dbReference type="PROSITE" id="PS50026">
    <property type="entry name" value="EGF_3"/>
    <property type="match status" value="1"/>
</dbReference>
<accession>A0ABD0WFY9</accession>
<keyword evidence="10" id="KW-1185">Reference proteome</keyword>
<evidence type="ECO:0000256" key="4">
    <source>
        <dbReference type="PROSITE-ProRule" id="PRU00076"/>
    </source>
</evidence>
<dbReference type="SMART" id="SM00060">
    <property type="entry name" value="FN3"/>
    <property type="match status" value="3"/>
</dbReference>
<dbReference type="PROSITE" id="PS01187">
    <property type="entry name" value="EGF_CA"/>
    <property type="match status" value="1"/>
</dbReference>
<dbReference type="EMBL" id="JAGEUA010000011">
    <property type="protein sequence ID" value="KAL0963147.1"/>
    <property type="molecule type" value="Genomic_DNA"/>
</dbReference>
<keyword evidence="5" id="KW-0812">Transmembrane</keyword>
<dbReference type="InterPro" id="IPR001507">
    <property type="entry name" value="ZP_dom"/>
</dbReference>
<dbReference type="PROSITE" id="PS00010">
    <property type="entry name" value="ASX_HYDROXYL"/>
    <property type="match status" value="1"/>
</dbReference>
<dbReference type="Pfam" id="PF00100">
    <property type="entry name" value="Zona_pellucida"/>
    <property type="match status" value="1"/>
</dbReference>
<dbReference type="Pfam" id="PF07645">
    <property type="entry name" value="EGF_CA"/>
    <property type="match status" value="1"/>
</dbReference>
<evidence type="ECO:0000256" key="2">
    <source>
        <dbReference type="ARBA" id="ARBA00022729"/>
    </source>
</evidence>
<dbReference type="InterPro" id="IPR036116">
    <property type="entry name" value="FN3_sf"/>
</dbReference>
<keyword evidence="5" id="KW-1133">Transmembrane helix</keyword>
<evidence type="ECO:0000259" key="8">
    <source>
        <dbReference type="PROSITE" id="PS51034"/>
    </source>
</evidence>
<evidence type="ECO:0000256" key="5">
    <source>
        <dbReference type="SAM" id="Phobius"/>
    </source>
</evidence>
<comment type="caution">
    <text evidence="9">The sequence shown here is derived from an EMBL/GenBank/DDBJ whole genome shotgun (WGS) entry which is preliminary data.</text>
</comment>
<dbReference type="InterPro" id="IPR055355">
    <property type="entry name" value="ZP-C"/>
</dbReference>
<keyword evidence="5" id="KW-0472">Membrane</keyword>
<dbReference type="SMART" id="SM00179">
    <property type="entry name" value="EGF_CA"/>
    <property type="match status" value="1"/>
</dbReference>
<feature type="transmembrane region" description="Helical" evidence="5">
    <location>
        <begin position="28"/>
        <end position="47"/>
    </location>
</feature>
<feature type="domain" description="ZP" evidence="8">
    <location>
        <begin position="724"/>
        <end position="978"/>
    </location>
</feature>
<dbReference type="InterPro" id="IPR018097">
    <property type="entry name" value="EGF_Ca-bd_CS"/>
</dbReference>
<evidence type="ECO:0000313" key="10">
    <source>
        <dbReference type="Proteomes" id="UP001557470"/>
    </source>
</evidence>
<organism evidence="9 10">
    <name type="scientific">Umbra pygmaea</name>
    <name type="common">Eastern mudminnow</name>
    <dbReference type="NCBI Taxonomy" id="75934"/>
    <lineage>
        <taxon>Eukaryota</taxon>
        <taxon>Metazoa</taxon>
        <taxon>Chordata</taxon>
        <taxon>Craniata</taxon>
        <taxon>Vertebrata</taxon>
        <taxon>Euteleostomi</taxon>
        <taxon>Actinopterygii</taxon>
        <taxon>Neopterygii</taxon>
        <taxon>Teleostei</taxon>
        <taxon>Protacanthopterygii</taxon>
        <taxon>Esociformes</taxon>
        <taxon>Umbridae</taxon>
        <taxon>Umbra</taxon>
    </lineage>
</organism>
<protein>
    <recommendedName>
        <fullName evidence="11">Uromodulin-like 1</fullName>
    </recommendedName>
</protein>
<evidence type="ECO:0000256" key="1">
    <source>
        <dbReference type="ARBA" id="ARBA00022536"/>
    </source>
</evidence>
<gene>
    <name evidence="9" type="ORF">UPYG_G00350350</name>
</gene>
<keyword evidence="3" id="KW-1015">Disulfide bond</keyword>
<dbReference type="PROSITE" id="PS50853">
    <property type="entry name" value="FN3"/>
    <property type="match status" value="1"/>
</dbReference>
<sequence length="1053" mass="118125">MIHFRSFLWSINEDMTVVKAHRFYFCRIPFPVSVVLLLVVPHTIYLGSCSNITFSLCWKISLLEGNVWLNTNKLTSIWRRETFSSLTVVSSVEHNVTLDYGGIVQEWIFSIMPSLNTIEFRSKRKPEQQPVESTQKALKLITDNEVFACENSSLYLNQDEHAILMLGYTFRHPIKLESRTAAMLLVSWKQMPLLATADSAPSHSVSLYHIEEKAYAAVSVNTTRSTHYGFTALASCTLYAACVEIAGRHSLYCLSTITDPEVPRHFNVMSRNATSVTVSWDCPENCKFSFFLVTIFYLNGTNHVLEERSFRHTLDSFLFTQSNLTSCSRFKFGLQTVCSSSLELRQSRSLLIDDNVVQSEIEDLRQTGSGPENYTLTWMVRNTSSITMFRIYHQGAHHTTTLLSSHTVAGLQPCTRYLTRVEALCSEDVVVSTKSVHAHTGPRGVSELRYRPEDSTALWVSGTAVAVSFQYRLSNVNGSTIQEGQQNQPWLHLPGLIEGGAYTLDVREVCDGERSPDPALVYFSGVNVPVNLTSLPSRNPVEDLGLTFDIPSHGLDIVVPWYLAGDLRNPRTEPRAELERVVTNRLEELLNGDSGTSRVQLVALDELEGGGAKTKMIFHVFDASITNKNISQPTDVVLEHIQSLQSPNITVNDGIVFWDDPDECATPDLNRCDSESLCINTLDSYTCVCPHGLYDVSSAFDLPQAPPPAPPSSPVCREKGMFAQCLDRLLAGSIAKAFLIGYFGGAVEVILNDGQCTMNETETLYHFHMLRTSLLCGTTRLVNSTCVEFRNTLTVTARREKTITRKHLKVIWKCIYPRNYIRDSQINVDLEWMASHSVVQYNSSHELGLAITMYSDDSFSRSYRHVVTLSHSDTLFFEVNLLTNNTFASEVLLDVVSCWATESPDPQDETKGFFLQNSCSVDFTFQWLSVNGAAQTSRFSVQMFTMPRDLHFYIHCLAQICAHDEDCTRNCSSQSVKKRSTTRWDLDTRKSAIVSAGPLLVTFKQGTGTHISNWEEFVMVVYVVGGAMGILMLTVLGVSVIKAVMNYYEQARL</sequence>
<dbReference type="Gene3D" id="2.60.40.10">
    <property type="entry name" value="Immunoglobulins"/>
    <property type="match status" value="1"/>
</dbReference>
<name>A0ABD0WFY9_UMBPY</name>